<dbReference type="SUPFAM" id="SSF51182">
    <property type="entry name" value="RmlC-like cupins"/>
    <property type="match status" value="1"/>
</dbReference>
<dbReference type="Pfam" id="PF20510">
    <property type="entry name" value="HgmA_N"/>
    <property type="match status" value="1"/>
</dbReference>
<dbReference type="OrthoDB" id="9811253at2"/>
<keyword evidence="3" id="KW-0560">Oxidoreductase</keyword>
<dbReference type="InterPro" id="IPR046452">
    <property type="entry name" value="HgmA_N"/>
</dbReference>
<dbReference type="GO" id="GO:0005737">
    <property type="term" value="C:cytoplasm"/>
    <property type="evidence" value="ECO:0007669"/>
    <property type="project" value="TreeGrafter"/>
</dbReference>
<keyword evidence="2 8" id="KW-0223">Dioxygenase</keyword>
<evidence type="ECO:0000256" key="1">
    <source>
        <dbReference type="ARBA" id="ARBA00022723"/>
    </source>
</evidence>
<keyword evidence="9" id="KW-1185">Reference proteome</keyword>
<keyword evidence="1 5" id="KW-0479">Metal-binding</keyword>
<dbReference type="GO" id="GO:0006570">
    <property type="term" value="P:tyrosine metabolic process"/>
    <property type="evidence" value="ECO:0007669"/>
    <property type="project" value="InterPro"/>
</dbReference>
<accession>A0A640URU8</accession>
<evidence type="ECO:0000256" key="5">
    <source>
        <dbReference type="PIRSR" id="PIRSR605708-2"/>
    </source>
</evidence>
<evidence type="ECO:0000256" key="3">
    <source>
        <dbReference type="ARBA" id="ARBA00023002"/>
    </source>
</evidence>
<feature type="binding site" evidence="5">
    <location>
        <position position="295"/>
    </location>
    <ligand>
        <name>Fe cation</name>
        <dbReference type="ChEBI" id="CHEBI:24875"/>
    </ligand>
</feature>
<dbReference type="EMBL" id="BLIR01000001">
    <property type="protein sequence ID" value="GFE38828.1"/>
    <property type="molecule type" value="Genomic_DNA"/>
</dbReference>
<proteinExistence type="predicted"/>
<dbReference type="InterPro" id="IPR005708">
    <property type="entry name" value="Homogentis_dOase"/>
</dbReference>
<feature type="domain" description="Homogentisate 1,2-dioxygenase N-terminal" evidence="7">
    <location>
        <begin position="99"/>
        <end position="238"/>
    </location>
</feature>
<sequence length="378" mass="41808">MFAKHVQGRISRQAHARVPEGTFEEHHGRQGFEGEVSQLYHAHPTTDWLRVEGPIRPRGIRLTDVPAADEHDERALPTPLMFNEDITVSVSKRTAPMPYYVRNTDGDTLLLVQSGSGALVTDYGTLAYGPLEYLVIPKGTNYRIVPDPGAEQHVTYVVETRDPITLPERGLLGHFLPFDRGVLDVPRLDAGITVPSAQNPAGEWEVLVRRAGELSSIFYAFDPADVEGWTGTLAPFRLRLADIRPLTCERLEMPPVAHATFQAGQNWFVTMAPRPTQTADDADKAQPAHRNVDYDELFVFLGTGDGAGDGGQAGPPTGLATVTPAGMNHGPDQVRHANPRTRLPFYVWNVDTVRPLRYTEAFEAVEIPDFARQESYRG</sequence>
<feature type="region of interest" description="Disordered" evidence="6">
    <location>
        <begin position="1"/>
        <end position="28"/>
    </location>
</feature>
<dbReference type="GeneID" id="96284599"/>
<feature type="binding site" evidence="5">
    <location>
        <position position="329"/>
    </location>
    <ligand>
        <name>homogentisate</name>
        <dbReference type="ChEBI" id="CHEBI:16169"/>
    </ligand>
</feature>
<evidence type="ECO:0000259" key="7">
    <source>
        <dbReference type="Pfam" id="PF20510"/>
    </source>
</evidence>
<dbReference type="RefSeq" id="WP_159744674.1">
    <property type="nucleotide sequence ID" value="NZ_BLIR01000001.1"/>
</dbReference>
<dbReference type="Proteomes" id="UP000431826">
    <property type="component" value="Unassembled WGS sequence"/>
</dbReference>
<evidence type="ECO:0000256" key="2">
    <source>
        <dbReference type="ARBA" id="ARBA00022964"/>
    </source>
</evidence>
<dbReference type="PANTHER" id="PTHR11056">
    <property type="entry name" value="HOMOGENTISATE 1,2-DIOXYGENASE"/>
    <property type="match status" value="1"/>
</dbReference>
<evidence type="ECO:0000313" key="9">
    <source>
        <dbReference type="Proteomes" id="UP000431826"/>
    </source>
</evidence>
<dbReference type="PANTHER" id="PTHR11056:SF0">
    <property type="entry name" value="HOMOGENTISATE 1,2-DIOXYGENASE"/>
    <property type="match status" value="1"/>
</dbReference>
<reference evidence="8 9" key="1">
    <citation type="submission" date="2019-12" db="EMBL/GenBank/DDBJ databases">
        <title>Whole genome shotgun sequence of Streptomyces tubercidicus NBRC 13090.</title>
        <authorList>
            <person name="Ichikawa N."/>
            <person name="Kimura A."/>
            <person name="Kitahashi Y."/>
            <person name="Komaki H."/>
            <person name="Tamura T."/>
        </authorList>
    </citation>
    <scope>NUCLEOTIDE SEQUENCE [LARGE SCALE GENOMIC DNA]</scope>
    <source>
        <strain evidence="8 9">NBRC 13090</strain>
    </source>
</reference>
<feature type="binding site" evidence="5">
    <location>
        <position position="289"/>
    </location>
    <ligand>
        <name>Fe cation</name>
        <dbReference type="ChEBI" id="CHEBI:24875"/>
    </ligand>
</feature>
<dbReference type="GO" id="GO:0006559">
    <property type="term" value="P:L-phenylalanine catabolic process"/>
    <property type="evidence" value="ECO:0007669"/>
    <property type="project" value="InterPro"/>
</dbReference>
<protein>
    <submittedName>
        <fullName evidence="8">Homogentisate 1,2-dioxygenase</fullName>
    </submittedName>
</protein>
<comment type="cofactor">
    <cofactor evidence="5">
        <name>Fe cation</name>
        <dbReference type="ChEBI" id="CHEBI:24875"/>
    </cofactor>
</comment>
<evidence type="ECO:0000256" key="6">
    <source>
        <dbReference type="SAM" id="MobiDB-lite"/>
    </source>
</evidence>
<evidence type="ECO:0000256" key="4">
    <source>
        <dbReference type="ARBA" id="ARBA00023004"/>
    </source>
</evidence>
<dbReference type="GO" id="GO:0046872">
    <property type="term" value="F:metal ion binding"/>
    <property type="evidence" value="ECO:0007669"/>
    <property type="project" value="UniProtKB-KW"/>
</dbReference>
<name>A0A640URU8_9ACTN</name>
<keyword evidence="4 5" id="KW-0408">Iron</keyword>
<dbReference type="AlphaFoldDB" id="A0A640URU8"/>
<organism evidence="8 9">
    <name type="scientific">Streptomyces tubercidicus</name>
    <dbReference type="NCBI Taxonomy" id="47759"/>
    <lineage>
        <taxon>Bacteria</taxon>
        <taxon>Bacillati</taxon>
        <taxon>Actinomycetota</taxon>
        <taxon>Actinomycetes</taxon>
        <taxon>Kitasatosporales</taxon>
        <taxon>Streptomycetaceae</taxon>
        <taxon>Streptomyces</taxon>
    </lineage>
</organism>
<dbReference type="InterPro" id="IPR011051">
    <property type="entry name" value="RmlC_Cupin_sf"/>
</dbReference>
<comment type="caution">
    <text evidence="8">The sequence shown here is derived from an EMBL/GenBank/DDBJ whole genome shotgun (WGS) entry which is preliminary data.</text>
</comment>
<dbReference type="GO" id="GO:0004411">
    <property type="term" value="F:homogentisate 1,2-dioxygenase activity"/>
    <property type="evidence" value="ECO:0007669"/>
    <property type="project" value="InterPro"/>
</dbReference>
<evidence type="ECO:0000313" key="8">
    <source>
        <dbReference type="EMBL" id="GFE38828.1"/>
    </source>
</evidence>
<gene>
    <name evidence="8" type="primary">hmgA_1</name>
    <name evidence="8" type="ORF">Stube_35010</name>
</gene>
<feature type="binding site" evidence="5">
    <location>
        <position position="329"/>
    </location>
    <ligand>
        <name>Fe cation</name>
        <dbReference type="ChEBI" id="CHEBI:24875"/>
    </ligand>
</feature>